<dbReference type="KEGG" id="vab:WPS_03150"/>
<dbReference type="Proteomes" id="UP001317532">
    <property type="component" value="Chromosome"/>
</dbReference>
<dbReference type="EMBL" id="AP025523">
    <property type="protein sequence ID" value="BDE05039.1"/>
    <property type="molecule type" value="Genomic_DNA"/>
</dbReference>
<name>A0AAN2C856_UNVUL</name>
<dbReference type="AlphaFoldDB" id="A0AAN2C856"/>
<protein>
    <submittedName>
        <fullName evidence="2">Uncharacterized protein</fullName>
    </submittedName>
</protein>
<gene>
    <name evidence="2" type="ORF">WPS_03150</name>
</gene>
<organism evidence="2 3">
    <name type="scientific">Vulcanimicrobium alpinum</name>
    <dbReference type="NCBI Taxonomy" id="3016050"/>
    <lineage>
        <taxon>Bacteria</taxon>
        <taxon>Bacillati</taxon>
        <taxon>Vulcanimicrobiota</taxon>
        <taxon>Vulcanimicrobiia</taxon>
        <taxon>Vulcanimicrobiales</taxon>
        <taxon>Vulcanimicrobiaceae</taxon>
        <taxon>Vulcanimicrobium</taxon>
    </lineage>
</organism>
<evidence type="ECO:0000313" key="2">
    <source>
        <dbReference type="EMBL" id="BDE05039.1"/>
    </source>
</evidence>
<accession>A0AAN2C856</accession>
<keyword evidence="3" id="KW-1185">Reference proteome</keyword>
<dbReference type="RefSeq" id="WP_317996107.1">
    <property type="nucleotide sequence ID" value="NZ_AP025523.1"/>
</dbReference>
<reference evidence="2 3" key="1">
    <citation type="journal article" date="2022" name="ISME Commun">
        <title>Vulcanimicrobium alpinus gen. nov. sp. nov., the first cultivated representative of the candidate phylum 'Eremiobacterota', is a metabolically versatile aerobic anoxygenic phototroph.</title>
        <authorList>
            <person name="Yabe S."/>
            <person name="Muto K."/>
            <person name="Abe K."/>
            <person name="Yokota A."/>
            <person name="Staudigel H."/>
            <person name="Tebo B.M."/>
        </authorList>
    </citation>
    <scope>NUCLEOTIDE SEQUENCE [LARGE SCALE GENOMIC DNA]</scope>
    <source>
        <strain evidence="2 3">WC8-2</strain>
    </source>
</reference>
<sequence>MRNFLSSLAAAAFIVSLGTSSALADAGGNMKGHGNGAMMGSMAKTTCPKGSVYVHGYMKKDKTMVKGYCRKKGMSK</sequence>
<keyword evidence="1" id="KW-0732">Signal</keyword>
<proteinExistence type="predicted"/>
<feature type="signal peptide" evidence="1">
    <location>
        <begin position="1"/>
        <end position="24"/>
    </location>
</feature>
<evidence type="ECO:0000313" key="3">
    <source>
        <dbReference type="Proteomes" id="UP001317532"/>
    </source>
</evidence>
<feature type="chain" id="PRO_5042891125" evidence="1">
    <location>
        <begin position="25"/>
        <end position="76"/>
    </location>
</feature>
<evidence type="ECO:0000256" key="1">
    <source>
        <dbReference type="SAM" id="SignalP"/>
    </source>
</evidence>